<feature type="compositionally biased region" description="Acidic residues" evidence="1">
    <location>
        <begin position="64"/>
        <end position="82"/>
    </location>
</feature>
<protein>
    <submittedName>
        <fullName evidence="2">Uncharacterized protein</fullName>
    </submittedName>
</protein>
<keyword evidence="3" id="KW-1185">Reference proteome</keyword>
<organism evidence="2 3">
    <name type="scientific">Ceratocystis fimbriata f. sp. platani</name>
    <dbReference type="NCBI Taxonomy" id="88771"/>
    <lineage>
        <taxon>Eukaryota</taxon>
        <taxon>Fungi</taxon>
        <taxon>Dikarya</taxon>
        <taxon>Ascomycota</taxon>
        <taxon>Pezizomycotina</taxon>
        <taxon>Sordariomycetes</taxon>
        <taxon>Hypocreomycetidae</taxon>
        <taxon>Microascales</taxon>
        <taxon>Ceratocystidaceae</taxon>
        <taxon>Ceratocystis</taxon>
    </lineage>
</organism>
<gene>
    <name evidence="2" type="ORF">CFO_g2398</name>
</gene>
<feature type="compositionally biased region" description="Acidic residues" evidence="1">
    <location>
        <begin position="181"/>
        <end position="195"/>
    </location>
</feature>
<sequence>MNPTQLFLDFTRLMKAAHAGAISADFAVSLGSMAREDLHDLEELGYILGQREPEEGASKLEALSGEEEEEEEGEEENEEDKDTSDKRNKEKTKQQQQKPPQKHAVGSKAGTGGRTSGAKKNSSSSKEQVREQSVSTRLPWFEGFIGDLASGGHLRHHHGKHTSQDGNTHVEWEVVELTGDSVEEEEEEDEGGQEEGDSKMVGTQGKRKLEVLEGGE</sequence>
<evidence type="ECO:0000256" key="1">
    <source>
        <dbReference type="SAM" id="MobiDB-lite"/>
    </source>
</evidence>
<evidence type="ECO:0000313" key="3">
    <source>
        <dbReference type="Proteomes" id="UP000034841"/>
    </source>
</evidence>
<evidence type="ECO:0000313" key="2">
    <source>
        <dbReference type="EMBL" id="KKF95253.1"/>
    </source>
</evidence>
<dbReference type="AlphaFoldDB" id="A0A0F8BRQ8"/>
<dbReference type="OrthoDB" id="3907216at2759"/>
<proteinExistence type="predicted"/>
<feature type="compositionally biased region" description="Polar residues" evidence="1">
    <location>
        <begin position="118"/>
        <end position="136"/>
    </location>
</feature>
<accession>A0A0F8BRQ8</accession>
<dbReference type="EMBL" id="LBBL01000108">
    <property type="protein sequence ID" value="KKF95253.1"/>
    <property type="molecule type" value="Genomic_DNA"/>
</dbReference>
<name>A0A0F8BRQ8_CERFI</name>
<dbReference type="Proteomes" id="UP000034841">
    <property type="component" value="Unassembled WGS sequence"/>
</dbReference>
<feature type="compositionally biased region" description="Basic and acidic residues" evidence="1">
    <location>
        <begin position="207"/>
        <end position="216"/>
    </location>
</feature>
<comment type="caution">
    <text evidence="2">The sequence shown here is derived from an EMBL/GenBank/DDBJ whole genome shotgun (WGS) entry which is preliminary data.</text>
</comment>
<reference evidence="2 3" key="1">
    <citation type="submission" date="2015-04" db="EMBL/GenBank/DDBJ databases">
        <title>Genome sequence of Ceratocystis platani, a major pathogen of plane trees.</title>
        <authorList>
            <person name="Belbahri L."/>
        </authorList>
    </citation>
    <scope>NUCLEOTIDE SEQUENCE [LARGE SCALE GENOMIC DNA]</scope>
    <source>
        <strain evidence="2 3">CFO</strain>
    </source>
</reference>
<feature type="region of interest" description="Disordered" evidence="1">
    <location>
        <begin position="46"/>
        <end position="216"/>
    </location>
</feature>
<feature type="compositionally biased region" description="Basic and acidic residues" evidence="1">
    <location>
        <begin position="83"/>
        <end position="93"/>
    </location>
</feature>